<dbReference type="STRING" id="237018.SAMN04489723_12832"/>
<feature type="domain" description="Methyltransferase FkbM" evidence="1">
    <location>
        <begin position="65"/>
        <end position="227"/>
    </location>
</feature>
<dbReference type="GO" id="GO:0032259">
    <property type="term" value="P:methylation"/>
    <property type="evidence" value="ECO:0007669"/>
    <property type="project" value="UniProtKB-KW"/>
</dbReference>
<keyword evidence="3" id="KW-1185">Reference proteome</keyword>
<proteinExistence type="predicted"/>
<accession>A0A1I1CHG9</accession>
<organism evidence="2 3">
    <name type="scientific">Algoriphagus aquimarinus</name>
    <dbReference type="NCBI Taxonomy" id="237018"/>
    <lineage>
        <taxon>Bacteria</taxon>
        <taxon>Pseudomonadati</taxon>
        <taxon>Bacteroidota</taxon>
        <taxon>Cytophagia</taxon>
        <taxon>Cytophagales</taxon>
        <taxon>Cyclobacteriaceae</taxon>
        <taxon>Algoriphagus</taxon>
    </lineage>
</organism>
<keyword evidence="2" id="KW-0808">Transferase</keyword>
<dbReference type="PANTHER" id="PTHR34203:SF15">
    <property type="entry name" value="SLL1173 PROTEIN"/>
    <property type="match status" value="1"/>
</dbReference>
<keyword evidence="2" id="KW-0489">Methyltransferase</keyword>
<protein>
    <submittedName>
        <fullName evidence="2">Methyltransferase, FkbM family</fullName>
    </submittedName>
</protein>
<dbReference type="InterPro" id="IPR006342">
    <property type="entry name" value="FkbM_mtfrase"/>
</dbReference>
<dbReference type="GO" id="GO:0008168">
    <property type="term" value="F:methyltransferase activity"/>
    <property type="evidence" value="ECO:0007669"/>
    <property type="project" value="UniProtKB-KW"/>
</dbReference>
<dbReference type="OrthoDB" id="9812600at2"/>
<dbReference type="RefSeq" id="WP_092901699.1">
    <property type="nucleotide sequence ID" value="NZ_FOKK01000028.1"/>
</dbReference>
<sequence length="271" mass="31487">MIKEFKKWLFWLIALQRRNILGKCLVNISTSILSALDNKINDANFSGEYRFLESLDNSKINIVFDVGANVGIWSTKIKSLKSNIEIHAFEPVPQTFKLLEHQLSSFQSVKTNRIALSDKKGLISFNYYPMSSYLSSHFENTLGVNSLKIEVETITGDEYCRDNSIHEIDFLKIDTEGFESNVLKGFNQMLKENKIRIIQFEYGQMAIDSNFLLKDFFKFFEDRGYKVGKIFPKWIDFSPYTKEKENFVLSNYVAILVSDQGIFNLQKKNRL</sequence>
<dbReference type="NCBIfam" id="TIGR01444">
    <property type="entry name" value="fkbM_fam"/>
    <property type="match status" value="1"/>
</dbReference>
<dbReference type="SUPFAM" id="SSF53335">
    <property type="entry name" value="S-adenosyl-L-methionine-dependent methyltransferases"/>
    <property type="match status" value="1"/>
</dbReference>
<dbReference type="EMBL" id="FOKK01000028">
    <property type="protein sequence ID" value="SFB60110.1"/>
    <property type="molecule type" value="Genomic_DNA"/>
</dbReference>
<evidence type="ECO:0000259" key="1">
    <source>
        <dbReference type="Pfam" id="PF05050"/>
    </source>
</evidence>
<evidence type="ECO:0000313" key="2">
    <source>
        <dbReference type="EMBL" id="SFB60110.1"/>
    </source>
</evidence>
<dbReference type="Gene3D" id="3.40.50.150">
    <property type="entry name" value="Vaccinia Virus protein VP39"/>
    <property type="match status" value="1"/>
</dbReference>
<dbReference type="AlphaFoldDB" id="A0A1I1CHG9"/>
<dbReference type="Proteomes" id="UP000198790">
    <property type="component" value="Unassembled WGS sequence"/>
</dbReference>
<dbReference type="Pfam" id="PF05050">
    <property type="entry name" value="Methyltransf_21"/>
    <property type="match status" value="1"/>
</dbReference>
<name>A0A1I1CHG9_9BACT</name>
<reference evidence="2 3" key="1">
    <citation type="submission" date="2016-10" db="EMBL/GenBank/DDBJ databases">
        <authorList>
            <person name="de Groot N.N."/>
        </authorList>
    </citation>
    <scope>NUCLEOTIDE SEQUENCE [LARGE SCALE GENOMIC DNA]</scope>
    <source>
        <strain evidence="2 3">DSM 23399</strain>
    </source>
</reference>
<gene>
    <name evidence="2" type="ORF">SAMN04489723_12832</name>
</gene>
<dbReference type="InterPro" id="IPR029063">
    <property type="entry name" value="SAM-dependent_MTases_sf"/>
</dbReference>
<evidence type="ECO:0000313" key="3">
    <source>
        <dbReference type="Proteomes" id="UP000198790"/>
    </source>
</evidence>
<dbReference type="PANTHER" id="PTHR34203">
    <property type="entry name" value="METHYLTRANSFERASE, FKBM FAMILY PROTEIN"/>
    <property type="match status" value="1"/>
</dbReference>
<dbReference type="InterPro" id="IPR052514">
    <property type="entry name" value="SAM-dependent_MTase"/>
</dbReference>